<organism evidence="6 7">
    <name type="scientific">Poecilia formosa</name>
    <name type="common">Amazon molly</name>
    <name type="synonym">Limia formosa</name>
    <dbReference type="NCBI Taxonomy" id="48698"/>
    <lineage>
        <taxon>Eukaryota</taxon>
        <taxon>Metazoa</taxon>
        <taxon>Chordata</taxon>
        <taxon>Craniata</taxon>
        <taxon>Vertebrata</taxon>
        <taxon>Euteleostomi</taxon>
        <taxon>Actinopterygii</taxon>
        <taxon>Neopterygii</taxon>
        <taxon>Teleostei</taxon>
        <taxon>Neoteleostei</taxon>
        <taxon>Acanthomorphata</taxon>
        <taxon>Ovalentaria</taxon>
        <taxon>Atherinomorphae</taxon>
        <taxon>Cyprinodontiformes</taxon>
        <taxon>Poeciliidae</taxon>
        <taxon>Poeciliinae</taxon>
        <taxon>Poecilia</taxon>
    </lineage>
</organism>
<comment type="similarity">
    <text evidence="1">Belongs to the SPT2 family.</text>
</comment>
<feature type="compositionally biased region" description="Basic and acidic residues" evidence="4">
    <location>
        <begin position="200"/>
        <end position="255"/>
    </location>
</feature>
<dbReference type="AlphaFoldDB" id="A0A087X4U4"/>
<dbReference type="CTD" id="144108"/>
<dbReference type="eggNOG" id="ENOG502QWHS">
    <property type="taxonomic scope" value="Eukaryota"/>
</dbReference>
<dbReference type="EMBL" id="AYCK01014295">
    <property type="status" value="NOT_ANNOTATED_CDS"/>
    <property type="molecule type" value="Genomic_DNA"/>
</dbReference>
<feature type="region of interest" description="Disordered" evidence="4">
    <location>
        <begin position="28"/>
        <end position="50"/>
    </location>
</feature>
<evidence type="ECO:0000256" key="4">
    <source>
        <dbReference type="SAM" id="MobiDB-lite"/>
    </source>
</evidence>
<dbReference type="InterPro" id="IPR013256">
    <property type="entry name" value="Chromatin_SPT2"/>
</dbReference>
<evidence type="ECO:0000259" key="5">
    <source>
        <dbReference type="Pfam" id="PF22878"/>
    </source>
</evidence>
<dbReference type="Pfam" id="PF22878">
    <property type="entry name" value="SPT2_N"/>
    <property type="match status" value="1"/>
</dbReference>
<keyword evidence="3" id="KW-0175">Coiled coil</keyword>
<evidence type="ECO:0000256" key="1">
    <source>
        <dbReference type="ARBA" id="ARBA00006461"/>
    </source>
</evidence>
<keyword evidence="7" id="KW-1185">Reference proteome</keyword>
<dbReference type="RefSeq" id="XP_007571820.1">
    <property type="nucleotide sequence ID" value="XM_007571758.2"/>
</dbReference>
<evidence type="ECO:0000256" key="2">
    <source>
        <dbReference type="ARBA" id="ARBA00013786"/>
    </source>
</evidence>
<dbReference type="STRING" id="48698.ENSPFOP00000000797"/>
<reference evidence="6" key="3">
    <citation type="submission" date="2025-09" db="UniProtKB">
        <authorList>
            <consortium name="Ensembl"/>
        </authorList>
    </citation>
    <scope>IDENTIFICATION</scope>
</reference>
<feature type="compositionally biased region" description="Polar residues" evidence="4">
    <location>
        <begin position="405"/>
        <end position="425"/>
    </location>
</feature>
<dbReference type="Ensembl" id="ENSPFOT00000000799.2">
    <property type="protein sequence ID" value="ENSPFOP00000000797.2"/>
    <property type="gene ID" value="ENSPFOG00000000809.2"/>
</dbReference>
<proteinExistence type="inferred from homology"/>
<evidence type="ECO:0000256" key="3">
    <source>
        <dbReference type="ARBA" id="ARBA00023054"/>
    </source>
</evidence>
<feature type="compositionally biased region" description="Basic and acidic residues" evidence="4">
    <location>
        <begin position="63"/>
        <end position="101"/>
    </location>
</feature>
<feature type="region of interest" description="Disordered" evidence="4">
    <location>
        <begin position="718"/>
        <end position="749"/>
    </location>
</feature>
<protein>
    <recommendedName>
        <fullName evidence="2">Protein SPT2 homolog</fullName>
    </recommendedName>
</protein>
<sequence length="749" mass="82398">MSSSTANMMDFDNILDIASQNQGLSSVQKRYSLQAGPPKKDPKSKGVNPAAVQALLKKRQIDTKQKELESKKQKEQLLAKRVELKSDRKARAMASRTKDNFKGYNGIPVVETLKKRGSKGDKQEDHPDDPERFRNNAIDPLDDEDNYEYEQTDSEGEPEPEMMRPQKTMSVSGPSKLVSKKNSGPPKPPPPAMNFADLLRLAEKKQFEPVELKPKVKKEERLRTAEEIRELEMERKAKRPDKSRDSKVDGGREGRSLSTSSSVRKSTTEKEPKHNKPQRNSTEKPSLPGRSGNKVQSAGTSDRGLSFSKPSVSDKERNREKTPHSDRERSKMGISASSVATVSKNPSKAHSSQVSAKHVSSRMALTQKPSTSSDLSSRKDSLSLHQKGASCIQGNRHSNGVGAGQRSQHATSQQTRPIQGSSLKQGSIAGEMKSNRGDPQRSGNNPLVRSNGNSLRPSLGGPSKAGNQCQGRPMGIPQNKPGGAPQNKPGGAPQNKPGGAPQSRPSHSGPERGGSRPPGPFRPGSGGQVSGRPNSNLGSGPGRPKCTVVSETISSKNVGGPRPGVSPRPGMQQRPGVMPGMRPGMMPGMRPGMMPGMRPGMMPGMRPGMRPGMMPGIRPGMMPGIRPGIPPRPMMNRPPGTMLPPITIAYKRKYEDEEEEYDPEMDDFIDDGGEEQDEISRHIKEIFGYDRNRYKDESDYALKFMESSWKDLQKEEARSLRMAVQEDLEEERREEEELKRKKTKRKKIN</sequence>
<reference evidence="7" key="1">
    <citation type="submission" date="2013-10" db="EMBL/GenBank/DDBJ databases">
        <authorList>
            <person name="Schartl M."/>
            <person name="Warren W."/>
        </authorList>
    </citation>
    <scope>NUCLEOTIDE SEQUENCE [LARGE SCALE GENOMIC DNA]</scope>
    <source>
        <strain evidence="7">female</strain>
    </source>
</reference>
<dbReference type="Proteomes" id="UP000028760">
    <property type="component" value="Unassembled WGS sequence"/>
</dbReference>
<reference evidence="6" key="2">
    <citation type="submission" date="2025-08" db="UniProtKB">
        <authorList>
            <consortium name="Ensembl"/>
        </authorList>
    </citation>
    <scope>IDENTIFICATION</scope>
</reference>
<feature type="compositionally biased region" description="Basic and acidic residues" evidence="4">
    <location>
        <begin position="112"/>
        <end position="134"/>
    </location>
</feature>
<feature type="compositionally biased region" description="Polar residues" evidence="4">
    <location>
        <begin position="335"/>
        <end position="355"/>
    </location>
</feature>
<feature type="compositionally biased region" description="Basic and acidic residues" evidence="4">
    <location>
        <begin position="312"/>
        <end position="331"/>
    </location>
</feature>
<feature type="compositionally biased region" description="Low complexity" evidence="4">
    <location>
        <begin position="256"/>
        <end position="265"/>
    </location>
</feature>
<feature type="compositionally biased region" description="Low complexity" evidence="4">
    <location>
        <begin position="558"/>
        <end position="578"/>
    </location>
</feature>
<dbReference type="SMART" id="SM00784">
    <property type="entry name" value="SPT2"/>
    <property type="match status" value="1"/>
</dbReference>
<dbReference type="GO" id="GO:0003677">
    <property type="term" value="F:DNA binding"/>
    <property type="evidence" value="ECO:0007669"/>
    <property type="project" value="TreeGrafter"/>
</dbReference>
<dbReference type="OrthoDB" id="6259853at2759"/>
<feature type="domain" description="SPT2 homolog N-terminal" evidence="5">
    <location>
        <begin position="9"/>
        <end position="98"/>
    </location>
</feature>
<dbReference type="InterPro" id="IPR054552">
    <property type="entry name" value="SPT2_N"/>
</dbReference>
<dbReference type="Pfam" id="PF08243">
    <property type="entry name" value="SPT2"/>
    <property type="match status" value="1"/>
</dbReference>
<dbReference type="GO" id="GO:0042393">
    <property type="term" value="F:histone binding"/>
    <property type="evidence" value="ECO:0007669"/>
    <property type="project" value="TreeGrafter"/>
</dbReference>
<dbReference type="GO" id="GO:0006360">
    <property type="term" value="P:transcription by RNA polymerase I"/>
    <property type="evidence" value="ECO:0007669"/>
    <property type="project" value="TreeGrafter"/>
</dbReference>
<evidence type="ECO:0000313" key="6">
    <source>
        <dbReference type="Ensembl" id="ENSPFOP00000000797.2"/>
    </source>
</evidence>
<dbReference type="GeneID" id="103151599"/>
<dbReference type="GeneTree" id="ENSGT00940000154133"/>
<dbReference type="PANTHER" id="PTHR22691:SF8">
    <property type="entry name" value="PROTEIN SPT2 HOMOLOG"/>
    <property type="match status" value="1"/>
</dbReference>
<feature type="compositionally biased region" description="Acidic residues" evidence="4">
    <location>
        <begin position="140"/>
        <end position="160"/>
    </location>
</feature>
<feature type="compositionally biased region" description="Basic residues" evidence="4">
    <location>
        <begin position="740"/>
        <end position="749"/>
    </location>
</feature>
<dbReference type="PANTHER" id="PTHR22691">
    <property type="entry name" value="YEAST SPT2-RELATED"/>
    <property type="match status" value="1"/>
</dbReference>
<dbReference type="GO" id="GO:0005730">
    <property type="term" value="C:nucleolus"/>
    <property type="evidence" value="ECO:0007669"/>
    <property type="project" value="TreeGrafter"/>
</dbReference>
<dbReference type="OMA" id="GPMATPH"/>
<name>A0A087X4U4_POEFO</name>
<dbReference type="KEGG" id="pfor:103151599"/>
<evidence type="ECO:0000313" key="7">
    <source>
        <dbReference type="Proteomes" id="UP000028760"/>
    </source>
</evidence>
<feature type="compositionally biased region" description="Polar residues" evidence="4">
    <location>
        <begin position="441"/>
        <end position="456"/>
    </location>
</feature>
<dbReference type="GO" id="GO:0006334">
    <property type="term" value="P:nucleosome assembly"/>
    <property type="evidence" value="ECO:0007669"/>
    <property type="project" value="TreeGrafter"/>
</dbReference>
<accession>A0A087X4U4</accession>
<feature type="region of interest" description="Disordered" evidence="4">
    <location>
        <begin position="63"/>
        <end position="578"/>
    </location>
</feature>